<gene>
    <name evidence="1" type="ORF">HNR53_000800</name>
</gene>
<name>A0A7X0LV43_9BACI</name>
<sequence>MGEYREIFAKAVVAKGRKFTQSNHTICPPNDPACILGCWIINHTYEAKKVGKTVEIDGYYDINTWYAYDNNTRTEVVTERVEYRDIIKLKYRDRDSVEDQDVIARVMQQPNCVEAVISPSGNRITVHVEREFLVEVIGETKICVAVHPDKCECKDDDWGMEVSDEDFEELDPDFLQESKDR</sequence>
<proteinExistence type="predicted"/>
<dbReference type="Pfam" id="PF10628">
    <property type="entry name" value="CotE"/>
    <property type="match status" value="1"/>
</dbReference>
<evidence type="ECO:0000313" key="2">
    <source>
        <dbReference type="Proteomes" id="UP000531594"/>
    </source>
</evidence>
<evidence type="ECO:0000313" key="1">
    <source>
        <dbReference type="EMBL" id="MBB6444192.1"/>
    </source>
</evidence>
<reference evidence="1 2" key="1">
    <citation type="submission" date="2020-08" db="EMBL/GenBank/DDBJ databases">
        <title>Genomic Encyclopedia of Type Strains, Phase IV (KMG-IV): sequencing the most valuable type-strain genomes for metagenomic binning, comparative biology and taxonomic classification.</title>
        <authorList>
            <person name="Goeker M."/>
        </authorList>
    </citation>
    <scope>NUCLEOTIDE SEQUENCE [LARGE SCALE GENOMIC DNA]</scope>
    <source>
        <strain evidence="1 2">DSM 5391</strain>
    </source>
</reference>
<keyword evidence="1" id="KW-0167">Capsid protein</keyword>
<protein>
    <submittedName>
        <fullName evidence="1">Spore coat protein E</fullName>
    </submittedName>
</protein>
<dbReference type="InterPro" id="IPR018901">
    <property type="entry name" value="Spore_coat_CotE"/>
</dbReference>
<dbReference type="Proteomes" id="UP000531594">
    <property type="component" value="Unassembled WGS sequence"/>
</dbReference>
<dbReference type="EMBL" id="JACHGK010000002">
    <property type="protein sequence ID" value="MBB6444192.1"/>
    <property type="molecule type" value="Genomic_DNA"/>
</dbReference>
<keyword evidence="2" id="KW-1185">Reference proteome</keyword>
<comment type="caution">
    <text evidence="1">The sequence shown here is derived from an EMBL/GenBank/DDBJ whole genome shotgun (WGS) entry which is preliminary data.</text>
</comment>
<accession>A0A7X0LV43</accession>
<organism evidence="1 2">
    <name type="scientific">Bacillus benzoevorans</name>
    <dbReference type="NCBI Taxonomy" id="1456"/>
    <lineage>
        <taxon>Bacteria</taxon>
        <taxon>Bacillati</taxon>
        <taxon>Bacillota</taxon>
        <taxon>Bacilli</taxon>
        <taxon>Bacillales</taxon>
        <taxon>Bacillaceae</taxon>
        <taxon>Bacillus</taxon>
    </lineage>
</organism>
<dbReference type="RefSeq" id="WP_184523689.1">
    <property type="nucleotide sequence ID" value="NZ_JACHGK010000002.1"/>
</dbReference>
<dbReference type="AlphaFoldDB" id="A0A7X0LV43"/>
<keyword evidence="1" id="KW-0946">Virion</keyword>